<proteinExistence type="predicted"/>
<evidence type="ECO:0000313" key="1">
    <source>
        <dbReference type="EMBL" id="MCG2622922.1"/>
    </source>
</evidence>
<accession>A0ABS9L8C0</accession>
<evidence type="ECO:0000313" key="2">
    <source>
        <dbReference type="Proteomes" id="UP001165368"/>
    </source>
</evidence>
<sequence>MAEDDVIFSVTATPRAGGGQGFRNGIEQLAAARVGGAVFRVNEVDDDSARLTGRIPVKLATSDAELAAYLQDEIESQEGISLDLDVTIEGDVEAG</sequence>
<name>A0ABS9L8C0_9MICC</name>
<keyword evidence="2" id="KW-1185">Reference proteome</keyword>
<gene>
    <name evidence="1" type="ORF">LVY72_13550</name>
</gene>
<dbReference type="EMBL" id="JAKLTQ010000009">
    <property type="protein sequence ID" value="MCG2622922.1"/>
    <property type="molecule type" value="Genomic_DNA"/>
</dbReference>
<dbReference type="RefSeq" id="WP_237821710.1">
    <property type="nucleotide sequence ID" value="NZ_JAKLTQ010000009.1"/>
</dbReference>
<reference evidence="1" key="1">
    <citation type="submission" date="2022-01" db="EMBL/GenBank/DDBJ databases">
        <authorList>
            <person name="Jo J.-H."/>
            <person name="Im W.-T."/>
        </authorList>
    </citation>
    <scope>NUCLEOTIDE SEQUENCE</scope>
    <source>
        <strain evidence="1">I2-34</strain>
    </source>
</reference>
<protein>
    <submittedName>
        <fullName evidence="1">Uncharacterized protein</fullName>
    </submittedName>
</protein>
<organism evidence="1 2">
    <name type="scientific">Arthrobacter hankyongi</name>
    <dbReference type="NCBI Taxonomy" id="2904801"/>
    <lineage>
        <taxon>Bacteria</taxon>
        <taxon>Bacillati</taxon>
        <taxon>Actinomycetota</taxon>
        <taxon>Actinomycetes</taxon>
        <taxon>Micrococcales</taxon>
        <taxon>Micrococcaceae</taxon>
        <taxon>Arthrobacter</taxon>
    </lineage>
</organism>
<comment type="caution">
    <text evidence="1">The sequence shown here is derived from an EMBL/GenBank/DDBJ whole genome shotgun (WGS) entry which is preliminary data.</text>
</comment>
<dbReference type="Proteomes" id="UP001165368">
    <property type="component" value="Unassembled WGS sequence"/>
</dbReference>